<sequence>MERNIKKFCKKPSKILFTKLTPELQEQMITTSFNVLSQKTGNQEKALEILQVLDQVSVVHGYTIYTGDMNLSTPLERLTRMGITTLPVISPDELGDIREIFDATIEHFPEYLRDPSDPRLNAVGDPLVYALGGFAAFGNPGSFHNPLVRDLRIKCWKQAIKLFNQVIKGYYDKDLRDNYKVEVLFDRMMFRKAGQKAVAEAWHRDVMPGDLIDQRDEVYGGWINLDNKDQYFSCLPGSQLGITQRDIPSGFDTMTKREMANMMKKKDVKKKVEKMNKDQREKYLTTLIKPILLEVGKHRNKFKIPPGHMVIFPQYIMHEVVANAVKHDMYRLFLGWRMTIRNKSLRDNEKYMSEQAVVPLPGGMIPPLYAASHQSQQLGIPTLKKLTKAQKKKFDLDKWVKDLDDKYTQLYPTERMKKLSKRLKTTKNKREVIAKMNTEYLNAAEINVPFDEEKFIDDPDMTISFRSVFRTNPKDDSTKTTLIKWSRDTIPTKFLKKQVYDGSGGKGTYMKGPRYMKSLKAMGLKMYPNYSKQEKIIYRPNRVN</sequence>
<protein>
    <submittedName>
        <fullName evidence="1">Uncharacterized protein</fullName>
    </submittedName>
</protein>
<reference evidence="1" key="1">
    <citation type="journal article" date="2020" name="Nature">
        <title>Giant virus diversity and host interactions through global metagenomics.</title>
        <authorList>
            <person name="Schulz F."/>
            <person name="Roux S."/>
            <person name="Paez-Espino D."/>
            <person name="Jungbluth S."/>
            <person name="Walsh D.A."/>
            <person name="Denef V.J."/>
            <person name="McMahon K.D."/>
            <person name="Konstantinidis K.T."/>
            <person name="Eloe-Fadrosh E.A."/>
            <person name="Kyrpides N.C."/>
            <person name="Woyke T."/>
        </authorList>
    </citation>
    <scope>NUCLEOTIDE SEQUENCE</scope>
    <source>
        <strain evidence="1">GVMAG-S-1038524-41</strain>
    </source>
</reference>
<dbReference type="SUPFAM" id="SSF51197">
    <property type="entry name" value="Clavaminate synthase-like"/>
    <property type="match status" value="1"/>
</dbReference>
<evidence type="ECO:0000313" key="1">
    <source>
        <dbReference type="EMBL" id="QHU07067.1"/>
    </source>
</evidence>
<name>A0A6C0JRK8_9ZZZZ</name>
<dbReference type="Gene3D" id="2.60.120.620">
    <property type="entry name" value="q2cbj1_9rhob like domain"/>
    <property type="match status" value="1"/>
</dbReference>
<proteinExistence type="predicted"/>
<organism evidence="1">
    <name type="scientific">viral metagenome</name>
    <dbReference type="NCBI Taxonomy" id="1070528"/>
    <lineage>
        <taxon>unclassified sequences</taxon>
        <taxon>metagenomes</taxon>
        <taxon>organismal metagenomes</taxon>
    </lineage>
</organism>
<accession>A0A6C0JRK8</accession>
<dbReference type="AlphaFoldDB" id="A0A6C0JRK8"/>
<dbReference type="EMBL" id="MN740672">
    <property type="protein sequence ID" value="QHU07067.1"/>
    <property type="molecule type" value="Genomic_DNA"/>
</dbReference>